<name>A0ABM7HSU2_MYCME</name>
<dbReference type="EMBL" id="AP022567">
    <property type="protein sequence ID" value="BBX33631.1"/>
    <property type="molecule type" value="Genomic_DNA"/>
</dbReference>
<keyword evidence="2" id="KW-1185">Reference proteome</keyword>
<organism evidence="1 2">
    <name type="scientific">Mycolicibacterium mageritense</name>
    <name type="common">Mycobacterium mageritense</name>
    <dbReference type="NCBI Taxonomy" id="53462"/>
    <lineage>
        <taxon>Bacteria</taxon>
        <taxon>Bacillati</taxon>
        <taxon>Actinomycetota</taxon>
        <taxon>Actinomycetes</taxon>
        <taxon>Mycobacteriales</taxon>
        <taxon>Mycobacteriaceae</taxon>
        <taxon>Mycolicibacterium</taxon>
    </lineage>
</organism>
<accession>A0ABM7HSU2</accession>
<protein>
    <submittedName>
        <fullName evidence="1">Uncharacterized protein</fullName>
    </submittedName>
</protein>
<evidence type="ECO:0000313" key="1">
    <source>
        <dbReference type="EMBL" id="BBX33631.1"/>
    </source>
</evidence>
<proteinExistence type="predicted"/>
<sequence length="159" mass="17714">MTTALPRWTNPSKPRQRIWHNTIIPFVRQISRAERRGDHALAARIRDRIAAHTATSEPDATVEQAMHSLLRALRTEGAQPVRTSVSTSESTAVLTLLRRGTVTVERGRLTLRDDLQGMDVELLCLMHGTYPQLEDLDIDAGVGGVRETVRSLLERGRGS</sequence>
<reference evidence="1 2" key="1">
    <citation type="journal article" date="2019" name="Emerg. Microbes Infect.">
        <title>Comprehensive subspecies identification of 175 nontuberculous mycobacteria species based on 7547 genomic profiles.</title>
        <authorList>
            <person name="Matsumoto Y."/>
            <person name="Kinjo T."/>
            <person name="Motooka D."/>
            <person name="Nabeya D."/>
            <person name="Jung N."/>
            <person name="Uechi K."/>
            <person name="Horii T."/>
            <person name="Iida T."/>
            <person name="Fujita J."/>
            <person name="Nakamura S."/>
        </authorList>
    </citation>
    <scope>NUCLEOTIDE SEQUENCE [LARGE SCALE GENOMIC DNA]</scope>
    <source>
        <strain evidence="1 2">JCM 12375</strain>
    </source>
</reference>
<gene>
    <name evidence="1" type="ORF">MMAGJ_29130</name>
</gene>
<evidence type="ECO:0000313" key="2">
    <source>
        <dbReference type="Proteomes" id="UP000465622"/>
    </source>
</evidence>
<dbReference type="RefSeq" id="WP_036431356.1">
    <property type="nucleotide sequence ID" value="NZ_AP022567.1"/>
</dbReference>
<dbReference type="Proteomes" id="UP000465622">
    <property type="component" value="Chromosome"/>
</dbReference>